<dbReference type="PANTHER" id="PTHR30349">
    <property type="entry name" value="PHAGE INTEGRASE-RELATED"/>
    <property type="match status" value="1"/>
</dbReference>
<feature type="compositionally biased region" description="Basic and acidic residues" evidence="2">
    <location>
        <begin position="304"/>
        <end position="321"/>
    </location>
</feature>
<evidence type="ECO:0000259" key="3">
    <source>
        <dbReference type="PROSITE" id="PS51898"/>
    </source>
</evidence>
<dbReference type="AlphaFoldDB" id="A0A5C6CW39"/>
<dbReference type="Proteomes" id="UP000319143">
    <property type="component" value="Unassembled WGS sequence"/>
</dbReference>
<evidence type="ECO:0000256" key="2">
    <source>
        <dbReference type="SAM" id="MobiDB-lite"/>
    </source>
</evidence>
<comment type="caution">
    <text evidence="4">The sequence shown here is derived from an EMBL/GenBank/DDBJ whole genome shotgun (WGS) entry which is preliminary data.</text>
</comment>
<reference evidence="4 5" key="1">
    <citation type="submission" date="2019-02" db="EMBL/GenBank/DDBJ databases">
        <title>Deep-cultivation of Planctomycetes and their phenomic and genomic characterization uncovers novel biology.</title>
        <authorList>
            <person name="Wiegand S."/>
            <person name="Jogler M."/>
            <person name="Boedeker C."/>
            <person name="Pinto D."/>
            <person name="Vollmers J."/>
            <person name="Rivas-Marin E."/>
            <person name="Kohn T."/>
            <person name="Peeters S.H."/>
            <person name="Heuer A."/>
            <person name="Rast P."/>
            <person name="Oberbeckmann S."/>
            <person name="Bunk B."/>
            <person name="Jeske O."/>
            <person name="Meyerdierks A."/>
            <person name="Storesund J.E."/>
            <person name="Kallscheuer N."/>
            <person name="Luecker S."/>
            <person name="Lage O.M."/>
            <person name="Pohl T."/>
            <person name="Merkel B.J."/>
            <person name="Hornburger P."/>
            <person name="Mueller R.-W."/>
            <person name="Bruemmer F."/>
            <person name="Labrenz M."/>
            <person name="Spormann A.M."/>
            <person name="Op Den Camp H."/>
            <person name="Overmann J."/>
            <person name="Amann R."/>
            <person name="Jetten M.S.M."/>
            <person name="Mascher T."/>
            <person name="Medema M.H."/>
            <person name="Devos D.P."/>
            <person name="Kaster A.-K."/>
            <person name="Ovreas L."/>
            <person name="Rohde M."/>
            <person name="Galperin M.Y."/>
            <person name="Jogler C."/>
        </authorList>
    </citation>
    <scope>NUCLEOTIDE SEQUENCE [LARGE SCALE GENOMIC DNA]</scope>
    <source>
        <strain evidence="4 5">Poly41</strain>
    </source>
</reference>
<evidence type="ECO:0000313" key="5">
    <source>
        <dbReference type="Proteomes" id="UP000319143"/>
    </source>
</evidence>
<dbReference type="InterPro" id="IPR002104">
    <property type="entry name" value="Integrase_catalytic"/>
</dbReference>
<dbReference type="GO" id="GO:0003677">
    <property type="term" value="F:DNA binding"/>
    <property type="evidence" value="ECO:0007669"/>
    <property type="project" value="InterPro"/>
</dbReference>
<dbReference type="CDD" id="cd00397">
    <property type="entry name" value="DNA_BRE_C"/>
    <property type="match status" value="1"/>
</dbReference>
<dbReference type="GO" id="GO:0006310">
    <property type="term" value="P:DNA recombination"/>
    <property type="evidence" value="ECO:0007669"/>
    <property type="project" value="UniProtKB-KW"/>
</dbReference>
<dbReference type="Pfam" id="PF00589">
    <property type="entry name" value="Phage_integrase"/>
    <property type="match status" value="1"/>
</dbReference>
<dbReference type="PROSITE" id="PS51898">
    <property type="entry name" value="TYR_RECOMBINASE"/>
    <property type="match status" value="1"/>
</dbReference>
<dbReference type="RefSeq" id="WP_231616151.1">
    <property type="nucleotide sequence ID" value="NZ_SJPV01000036.1"/>
</dbReference>
<keyword evidence="1" id="KW-0233">DNA recombination</keyword>
<dbReference type="EMBL" id="SJPV01000036">
    <property type="protein sequence ID" value="TWU27924.1"/>
    <property type="molecule type" value="Genomic_DNA"/>
</dbReference>
<gene>
    <name evidence="4" type="ORF">Poly41_70430</name>
</gene>
<dbReference type="InterPro" id="IPR013762">
    <property type="entry name" value="Integrase-like_cat_sf"/>
</dbReference>
<dbReference type="PANTHER" id="PTHR30349:SF64">
    <property type="entry name" value="PROPHAGE INTEGRASE INTD-RELATED"/>
    <property type="match status" value="1"/>
</dbReference>
<dbReference type="InterPro" id="IPR011010">
    <property type="entry name" value="DNA_brk_join_enz"/>
</dbReference>
<name>A0A5C6CW39_9BACT</name>
<evidence type="ECO:0000313" key="4">
    <source>
        <dbReference type="EMBL" id="TWU27924.1"/>
    </source>
</evidence>
<keyword evidence="5" id="KW-1185">Reference proteome</keyword>
<sequence length="398" mass="44612">MPRPKVDAPAYRYHISGQARVTLDGRDFFLGEYDSPESKAKYFTLLAEYNANGKTMPIATPRQLADAPVTVRCITAEFREYIEVKYANNPHHRRTLQNLCMLLEDEYGDVPAAQFGPRKLAELRDLFVASGNNRRYANQQTRSICSIFKHAISRELIDVNILLRLQTLEPLRRGQTPAPESIPRKPVELSIVAATAKKLSPVVRAMVRIQVATGMRPSEVCKMRPSDIDQTDPNTWIYRPAEHKTAHRGKTKAVPILGDARAALQPFMDRSSDAFCFSPKEAIRWHRDQKHAARKTPLSCGDRPGSKCKENPKRPPGDAYTKDSYRRAVQRAAKEAGVEAWTPYQLRYTAGTQVRDALGVEAAQALLGHSHVSMTEHYAKQSEAKAIEAARVLPGLAE</sequence>
<dbReference type="SUPFAM" id="SSF56349">
    <property type="entry name" value="DNA breaking-rejoining enzymes"/>
    <property type="match status" value="1"/>
</dbReference>
<dbReference type="Gene3D" id="1.10.443.10">
    <property type="entry name" value="Intergrase catalytic core"/>
    <property type="match status" value="1"/>
</dbReference>
<evidence type="ECO:0000256" key="1">
    <source>
        <dbReference type="ARBA" id="ARBA00023172"/>
    </source>
</evidence>
<organism evidence="4 5">
    <name type="scientific">Novipirellula artificiosorum</name>
    <dbReference type="NCBI Taxonomy" id="2528016"/>
    <lineage>
        <taxon>Bacteria</taxon>
        <taxon>Pseudomonadati</taxon>
        <taxon>Planctomycetota</taxon>
        <taxon>Planctomycetia</taxon>
        <taxon>Pirellulales</taxon>
        <taxon>Pirellulaceae</taxon>
        <taxon>Novipirellula</taxon>
    </lineage>
</organism>
<feature type="domain" description="Tyr recombinase" evidence="3">
    <location>
        <begin position="177"/>
        <end position="391"/>
    </location>
</feature>
<dbReference type="GO" id="GO:0015074">
    <property type="term" value="P:DNA integration"/>
    <property type="evidence" value="ECO:0007669"/>
    <property type="project" value="InterPro"/>
</dbReference>
<accession>A0A5C6CW39</accession>
<protein>
    <submittedName>
        <fullName evidence="4">Site-specific tyrosine recombinase XerC</fullName>
    </submittedName>
</protein>
<feature type="region of interest" description="Disordered" evidence="2">
    <location>
        <begin position="287"/>
        <end position="321"/>
    </location>
</feature>
<proteinExistence type="predicted"/>
<dbReference type="InterPro" id="IPR050090">
    <property type="entry name" value="Tyrosine_recombinase_XerCD"/>
</dbReference>